<sequence>MSINKLDNQSAPKLLLHLFLILFKWLIVLSAEQLVSVTMGVRSPGQSVPVRGRTMKEYEEQLAQLKKENFNLKLRIYFLEERTNRMGECPDKEVLLNTNIELKVETEALRKERDEKEELLVQASRLVELTDKQYREQLDKLNENKEHEIGLLKRRIQELEKCVEVMKACTEAGVSAHRHELQLEDSNLNLELSRSPSLGGQQDKNRLQEVTEMSQGERLRGKSERVNHLERDLQAAQQEADQVKLRCQGLEAELKQRDHRLEELLQELKQRGQELAEKDLTIQERDSLIEENQSQLEQQKKVLGEIQTTLDDNQQQINALRVIPIGPRRHNRRLGGPPFHGKGSGPQA</sequence>
<keyword evidence="8" id="KW-1185">Reference proteome</keyword>
<dbReference type="PANTHER" id="PTHR46930">
    <property type="entry name" value="CDK5 REGULATORY SUBUNIT-ASSOCIATED PROTEIN 2"/>
    <property type="match status" value="1"/>
</dbReference>
<dbReference type="InterPro" id="IPR042791">
    <property type="entry name" value="CDK5RAP2"/>
</dbReference>
<gene>
    <name evidence="7" type="ORF">TPAB3V08_LOCUS9908</name>
</gene>
<evidence type="ECO:0000259" key="6">
    <source>
        <dbReference type="Pfam" id="PF07989"/>
    </source>
</evidence>
<dbReference type="Proteomes" id="UP001153148">
    <property type="component" value="Unassembled WGS sequence"/>
</dbReference>
<evidence type="ECO:0000256" key="3">
    <source>
        <dbReference type="SAM" id="Coils"/>
    </source>
</evidence>
<evidence type="ECO:0000256" key="5">
    <source>
        <dbReference type="SAM" id="SignalP"/>
    </source>
</evidence>
<evidence type="ECO:0000313" key="8">
    <source>
        <dbReference type="Proteomes" id="UP001153148"/>
    </source>
</evidence>
<proteinExistence type="predicted"/>
<reference evidence="7" key="1">
    <citation type="submission" date="2021-03" db="EMBL/GenBank/DDBJ databases">
        <authorList>
            <person name="Tran Van P."/>
        </authorList>
    </citation>
    <scope>NUCLEOTIDE SEQUENCE</scope>
</reference>
<evidence type="ECO:0000313" key="7">
    <source>
        <dbReference type="EMBL" id="CAG2062960.1"/>
    </source>
</evidence>
<evidence type="ECO:0000256" key="4">
    <source>
        <dbReference type="SAM" id="MobiDB-lite"/>
    </source>
</evidence>
<dbReference type="InterPro" id="IPR012943">
    <property type="entry name" value="Cnn_1N"/>
</dbReference>
<protein>
    <recommendedName>
        <fullName evidence="6">Centrosomin N-terminal motif 1 domain-containing protein</fullName>
    </recommendedName>
</protein>
<keyword evidence="3" id="KW-0175">Coiled coil</keyword>
<name>A0ABN7P9V1_TIMPD</name>
<keyword evidence="5" id="KW-0732">Signal</keyword>
<feature type="coiled-coil region" evidence="3">
    <location>
        <begin position="55"/>
        <end position="162"/>
    </location>
</feature>
<evidence type="ECO:0000256" key="2">
    <source>
        <dbReference type="ARBA" id="ARBA00022490"/>
    </source>
</evidence>
<accession>A0ABN7P9V1</accession>
<evidence type="ECO:0000256" key="1">
    <source>
        <dbReference type="ARBA" id="ARBA00004496"/>
    </source>
</evidence>
<organism evidence="7 8">
    <name type="scientific">Timema podura</name>
    <name type="common">Walking stick</name>
    <dbReference type="NCBI Taxonomy" id="61482"/>
    <lineage>
        <taxon>Eukaryota</taxon>
        <taxon>Metazoa</taxon>
        <taxon>Ecdysozoa</taxon>
        <taxon>Arthropoda</taxon>
        <taxon>Hexapoda</taxon>
        <taxon>Insecta</taxon>
        <taxon>Pterygota</taxon>
        <taxon>Neoptera</taxon>
        <taxon>Polyneoptera</taxon>
        <taxon>Phasmatodea</taxon>
        <taxon>Timematodea</taxon>
        <taxon>Timematoidea</taxon>
        <taxon>Timematidae</taxon>
        <taxon>Timema</taxon>
    </lineage>
</organism>
<keyword evidence="2" id="KW-0963">Cytoplasm</keyword>
<feature type="coiled-coil region" evidence="3">
    <location>
        <begin position="219"/>
        <end position="278"/>
    </location>
</feature>
<feature type="signal peptide" evidence="5">
    <location>
        <begin position="1"/>
        <end position="30"/>
    </location>
</feature>
<dbReference type="Pfam" id="PF07989">
    <property type="entry name" value="Cnn_1N"/>
    <property type="match status" value="1"/>
</dbReference>
<feature type="region of interest" description="Disordered" evidence="4">
    <location>
        <begin position="328"/>
        <end position="348"/>
    </location>
</feature>
<feature type="domain" description="Centrosomin N-terminal motif 1" evidence="6">
    <location>
        <begin position="54"/>
        <end position="125"/>
    </location>
</feature>
<feature type="chain" id="PRO_5046335228" description="Centrosomin N-terminal motif 1 domain-containing protein" evidence="5">
    <location>
        <begin position="31"/>
        <end position="348"/>
    </location>
</feature>
<comment type="caution">
    <text evidence="7">The sequence shown here is derived from an EMBL/GenBank/DDBJ whole genome shotgun (WGS) entry which is preliminary data.</text>
</comment>
<comment type="subcellular location">
    <subcellularLocation>
        <location evidence="1">Cytoplasm</location>
    </subcellularLocation>
</comment>
<dbReference type="EMBL" id="CAJPIN010023425">
    <property type="protein sequence ID" value="CAG2062960.1"/>
    <property type="molecule type" value="Genomic_DNA"/>
</dbReference>
<dbReference type="PANTHER" id="PTHR46930:SF1">
    <property type="entry name" value="CDK5 REGULATORY SUBUNIT-ASSOCIATED PROTEIN 2"/>
    <property type="match status" value="1"/>
</dbReference>